<dbReference type="GO" id="GO:0003729">
    <property type="term" value="F:mRNA binding"/>
    <property type="evidence" value="ECO:0007669"/>
    <property type="project" value="UniProtKB-ARBA"/>
</dbReference>
<dbReference type="InterPro" id="IPR023323">
    <property type="entry name" value="Tex-like_dom_sf"/>
</dbReference>
<dbReference type="EMBL" id="NFHB01000006">
    <property type="protein sequence ID" value="OUN02904.1"/>
    <property type="molecule type" value="Genomic_DNA"/>
</dbReference>
<evidence type="ECO:0000259" key="1">
    <source>
        <dbReference type="PROSITE" id="PS50126"/>
    </source>
</evidence>
<protein>
    <submittedName>
        <fullName evidence="2">RNA-binding transcriptional accessory protein</fullName>
    </submittedName>
</protein>
<sequence>MTERIIAQRLRISLPQVQGTVRLLREGATIPFISRYRKEATGSLDELQIGAIKEQLDRLTELEARRQTVLATIEGQGKLTGELSKRIEECWDAVELEDIYLPYKPKRRTRATAARERGLEPLADIVMAQRAHDLLRQAQRFVSAEVATPEEAIAGACDIIAERISEDEQARNTVRRTMGREGAVHSKLVKGKEAEGAKYSDYFDAASPLRSISSHRFLAMRRGEDEGILRISIDADTERITEALCRRFIRPGSATRTYMEAAVADSLKRLIRPSIETELLAAAKEKADDEAIGVFAENLRQLLLSAPLGQKRVIAIDPGFRTGCKVVVLDSQGNLVHNTTIYPHPPQGRYAEAAETLRALAGKYRAEAFAIGDGTAGRETEQLVRGLGLDGAVEIFMVSEDGASVYSASAAAREEFPDYDVTVRGSVSIGRRLIDPLSELVKIDPKSIGVGQYQHSVDQGKLKARLNTVVESCVNRVGVNINTASKHILTYISGLGPALAENIVAYRAANGDFKNRKELLRVPRLGAKAYEQAAGFLRIVGGQNPLDNSAVHPESYHIAERMAADAGVTVDRLLADKELRRGIKPERYVDGQVGIPTVTDIVEALDKCGLDPREQLQAFSFDPNVHTIGDLREGMTLPGIVTNITAFGAFVDIGIKQDGLVHISQMADRYVASPAEVVHLGQQVEVRVTGIDTARGRISLSMRK</sequence>
<dbReference type="InterPro" id="IPR006641">
    <property type="entry name" value="YqgF/RNaseH-like_dom"/>
</dbReference>
<dbReference type="OrthoDB" id="9804714at2"/>
<dbReference type="InterPro" id="IPR044146">
    <property type="entry name" value="S1_Tex"/>
</dbReference>
<name>A0A1Y3QTC0_9BACT</name>
<dbReference type="Pfam" id="PF16921">
    <property type="entry name" value="Tex_YqgF"/>
    <property type="match status" value="1"/>
</dbReference>
<dbReference type="FunFam" id="1.10.10.650:FF:000001">
    <property type="entry name" value="S1 RNA-binding domain 1"/>
    <property type="match status" value="1"/>
</dbReference>
<dbReference type="SUPFAM" id="SSF47781">
    <property type="entry name" value="RuvA domain 2-like"/>
    <property type="match status" value="2"/>
</dbReference>
<comment type="caution">
    <text evidence="2">The sequence shown here is derived from an EMBL/GenBank/DDBJ whole genome shotgun (WGS) entry which is preliminary data.</text>
</comment>
<dbReference type="Proteomes" id="UP000195772">
    <property type="component" value="Unassembled WGS sequence"/>
</dbReference>
<accession>A0A1Y3QTC0</accession>
<dbReference type="Pfam" id="PF09371">
    <property type="entry name" value="Tex_N"/>
    <property type="match status" value="1"/>
</dbReference>
<dbReference type="SUPFAM" id="SSF53098">
    <property type="entry name" value="Ribonuclease H-like"/>
    <property type="match status" value="1"/>
</dbReference>
<dbReference type="Gene3D" id="1.10.3500.10">
    <property type="entry name" value="Tex N-terminal region-like"/>
    <property type="match status" value="1"/>
</dbReference>
<dbReference type="Pfam" id="PF22706">
    <property type="entry name" value="Tex_central_region"/>
    <property type="match status" value="1"/>
</dbReference>
<dbReference type="SUPFAM" id="SSF50249">
    <property type="entry name" value="Nucleic acid-binding proteins"/>
    <property type="match status" value="1"/>
</dbReference>
<dbReference type="Pfam" id="PF12836">
    <property type="entry name" value="HHH_3"/>
    <property type="match status" value="1"/>
</dbReference>
<dbReference type="PANTHER" id="PTHR10724">
    <property type="entry name" value="30S RIBOSOMAL PROTEIN S1"/>
    <property type="match status" value="1"/>
</dbReference>
<dbReference type="InterPro" id="IPR018974">
    <property type="entry name" value="Tex-like_N"/>
</dbReference>
<dbReference type="AlphaFoldDB" id="A0A1Y3QTC0"/>
<dbReference type="GO" id="GO:0005737">
    <property type="term" value="C:cytoplasm"/>
    <property type="evidence" value="ECO:0007669"/>
    <property type="project" value="UniProtKB-ARBA"/>
</dbReference>
<evidence type="ECO:0000313" key="2">
    <source>
        <dbReference type="EMBL" id="OUN02904.1"/>
    </source>
</evidence>
<dbReference type="PANTHER" id="PTHR10724:SF10">
    <property type="entry name" value="S1 RNA-BINDING DOMAIN-CONTAINING PROTEIN 1"/>
    <property type="match status" value="1"/>
</dbReference>
<dbReference type="FunFam" id="2.40.50.140:FF:000051">
    <property type="entry name" value="RNA-binding transcriptional accessory protein"/>
    <property type="match status" value="1"/>
</dbReference>
<dbReference type="Pfam" id="PF17674">
    <property type="entry name" value="HHH_9"/>
    <property type="match status" value="1"/>
</dbReference>
<dbReference type="Gene3D" id="3.30.420.140">
    <property type="entry name" value="YqgF/RNase H-like domain"/>
    <property type="match status" value="1"/>
</dbReference>
<dbReference type="GO" id="GO:0003735">
    <property type="term" value="F:structural constituent of ribosome"/>
    <property type="evidence" value="ECO:0007669"/>
    <property type="project" value="TreeGrafter"/>
</dbReference>
<gene>
    <name evidence="2" type="ORF">B5G41_10285</name>
</gene>
<dbReference type="InterPro" id="IPR010994">
    <property type="entry name" value="RuvA_2-like"/>
</dbReference>
<dbReference type="RefSeq" id="WP_087402752.1">
    <property type="nucleotide sequence ID" value="NZ_NFHB01000006.1"/>
</dbReference>
<dbReference type="eggNOG" id="COG2183">
    <property type="taxonomic scope" value="Bacteria"/>
</dbReference>
<dbReference type="InterPro" id="IPR023319">
    <property type="entry name" value="Tex-like_HTH_dom_sf"/>
</dbReference>
<dbReference type="InterPro" id="IPR012340">
    <property type="entry name" value="NA-bd_OB-fold"/>
</dbReference>
<dbReference type="InterPro" id="IPR050437">
    <property type="entry name" value="Ribos_protein_bS1-like"/>
</dbReference>
<dbReference type="Gene3D" id="1.10.150.310">
    <property type="entry name" value="Tex RuvX-like domain-like"/>
    <property type="match status" value="1"/>
</dbReference>
<dbReference type="InterPro" id="IPR012337">
    <property type="entry name" value="RNaseH-like_sf"/>
</dbReference>
<dbReference type="CDD" id="cd05685">
    <property type="entry name" value="S1_Tex"/>
    <property type="match status" value="1"/>
</dbReference>
<feature type="domain" description="S1 motif" evidence="1">
    <location>
        <begin position="634"/>
        <end position="703"/>
    </location>
</feature>
<dbReference type="FunFam" id="1.10.150.310:FF:000002">
    <property type="entry name" value="Putative transcription modulator/accessory protein"/>
    <property type="match status" value="1"/>
</dbReference>
<dbReference type="Pfam" id="PF00575">
    <property type="entry name" value="S1"/>
    <property type="match status" value="1"/>
</dbReference>
<evidence type="ECO:0000313" key="3">
    <source>
        <dbReference type="Proteomes" id="UP000195772"/>
    </source>
</evidence>
<dbReference type="GO" id="GO:0006412">
    <property type="term" value="P:translation"/>
    <property type="evidence" value="ECO:0007669"/>
    <property type="project" value="TreeGrafter"/>
</dbReference>
<dbReference type="GO" id="GO:0006139">
    <property type="term" value="P:nucleobase-containing compound metabolic process"/>
    <property type="evidence" value="ECO:0007669"/>
    <property type="project" value="InterPro"/>
</dbReference>
<dbReference type="Gene3D" id="2.40.50.140">
    <property type="entry name" value="Nucleic acid-binding proteins"/>
    <property type="match status" value="1"/>
</dbReference>
<organism evidence="2 3">
    <name type="scientific">Alistipes onderdonkii</name>
    <dbReference type="NCBI Taxonomy" id="328813"/>
    <lineage>
        <taxon>Bacteria</taxon>
        <taxon>Pseudomonadati</taxon>
        <taxon>Bacteroidota</taxon>
        <taxon>Bacteroidia</taxon>
        <taxon>Bacteroidales</taxon>
        <taxon>Rikenellaceae</taxon>
        <taxon>Alistipes</taxon>
    </lineage>
</organism>
<dbReference type="InterPro" id="IPR037027">
    <property type="entry name" value="YqgF/RNaseH-like_dom_sf"/>
</dbReference>
<dbReference type="SMART" id="SM00732">
    <property type="entry name" value="YqgFc"/>
    <property type="match status" value="1"/>
</dbReference>
<dbReference type="InterPro" id="IPR032639">
    <property type="entry name" value="Tex_YqgF"/>
</dbReference>
<dbReference type="InterPro" id="IPR003029">
    <property type="entry name" value="S1_domain"/>
</dbReference>
<dbReference type="SMART" id="SM00316">
    <property type="entry name" value="S1"/>
    <property type="match status" value="1"/>
</dbReference>
<dbReference type="FunFam" id="3.30.420.140:FF:000001">
    <property type="entry name" value="RNA-binding transcriptional accessory protein"/>
    <property type="match status" value="1"/>
</dbReference>
<dbReference type="InterPro" id="IPR055179">
    <property type="entry name" value="Tex-like_central_region"/>
</dbReference>
<dbReference type="SUPFAM" id="SSF158832">
    <property type="entry name" value="Tex N-terminal region-like"/>
    <property type="match status" value="1"/>
</dbReference>
<proteinExistence type="predicted"/>
<dbReference type="InterPro" id="IPR041692">
    <property type="entry name" value="HHH_9"/>
</dbReference>
<reference evidence="3" key="1">
    <citation type="submission" date="2017-04" db="EMBL/GenBank/DDBJ databases">
        <title>Function of individual gut microbiota members based on whole genome sequencing of pure cultures obtained from chicken caecum.</title>
        <authorList>
            <person name="Medvecky M."/>
            <person name="Cejkova D."/>
            <person name="Polansky O."/>
            <person name="Karasova D."/>
            <person name="Kubasova T."/>
            <person name="Cizek A."/>
            <person name="Rychlik I."/>
        </authorList>
    </citation>
    <scope>NUCLEOTIDE SEQUENCE [LARGE SCALE GENOMIC DNA]</scope>
    <source>
        <strain evidence="3">An90</strain>
    </source>
</reference>
<dbReference type="Gene3D" id="1.10.10.650">
    <property type="entry name" value="RuvA domain 2-like"/>
    <property type="match status" value="1"/>
</dbReference>
<dbReference type="PROSITE" id="PS50126">
    <property type="entry name" value="S1"/>
    <property type="match status" value="1"/>
</dbReference>